<dbReference type="EMBL" id="KE385010">
    <property type="protein sequence ID" value="KJK73300.1"/>
    <property type="molecule type" value="Genomic_DNA"/>
</dbReference>
<accession>A0A0D9NKZ8</accession>
<organism evidence="1 2">
    <name type="scientific">Metarhizium anisopliae BRIP 53293</name>
    <dbReference type="NCBI Taxonomy" id="1291518"/>
    <lineage>
        <taxon>Eukaryota</taxon>
        <taxon>Fungi</taxon>
        <taxon>Dikarya</taxon>
        <taxon>Ascomycota</taxon>
        <taxon>Pezizomycotina</taxon>
        <taxon>Sordariomycetes</taxon>
        <taxon>Hypocreomycetidae</taxon>
        <taxon>Hypocreales</taxon>
        <taxon>Clavicipitaceae</taxon>
        <taxon>Metarhizium</taxon>
    </lineage>
</organism>
<feature type="non-terminal residue" evidence="1">
    <location>
        <position position="1"/>
    </location>
</feature>
<gene>
    <name evidence="1" type="ORF">H634G_11592</name>
</gene>
<evidence type="ECO:0000313" key="1">
    <source>
        <dbReference type="EMBL" id="KJK73300.1"/>
    </source>
</evidence>
<protein>
    <submittedName>
        <fullName evidence="1">Uncharacterized protein</fullName>
    </submittedName>
</protein>
<reference evidence="2" key="1">
    <citation type="journal article" date="2014" name="BMC Genomics">
        <title>The genome sequence of the biocontrol fungus Metarhizium anisopliae and comparative genomics of Metarhizium species.</title>
        <authorList>
            <person name="Pattemore J.A."/>
            <person name="Hane J.K."/>
            <person name="Williams A.H."/>
            <person name="Wilson B.A."/>
            <person name="Stodart B.J."/>
            <person name="Ash G.J."/>
        </authorList>
    </citation>
    <scope>NUCLEOTIDE SEQUENCE [LARGE SCALE GENOMIC DNA]</scope>
    <source>
        <strain evidence="2">BRIP 53293</strain>
    </source>
</reference>
<name>A0A0D9NKZ8_METAN</name>
<dbReference type="Proteomes" id="UP000054544">
    <property type="component" value="Unassembled WGS sequence"/>
</dbReference>
<keyword evidence="2" id="KW-1185">Reference proteome</keyword>
<dbReference type="AlphaFoldDB" id="A0A0D9NKZ8"/>
<evidence type="ECO:0000313" key="2">
    <source>
        <dbReference type="Proteomes" id="UP000054544"/>
    </source>
</evidence>
<sequence length="115" mass="12802">VIGPFGLAFYKQITGEFVCGANGPSGVHLEDLRDSIELKVRLAGYMSSDGVADVVSGQSVGFKADEDPEVFSRWGGHRWSLPLAISGSRFLWWVMRSWCWSELVSKIRGSYWRSA</sequence>
<proteinExistence type="predicted"/>